<name>A0ABQ0CBV0_9PROT</name>
<dbReference type="InterPro" id="IPR020904">
    <property type="entry name" value="Sc_DH/Rdtase_CS"/>
</dbReference>
<reference evidence="2 3" key="2">
    <citation type="submission" date="2024-09" db="EMBL/GenBank/DDBJ databases">
        <title>Draft genome sequence of Candidatus Magnetaquicoccaceae bacterium FCR-1.</title>
        <authorList>
            <person name="Shimoshige H."/>
            <person name="Shimamura S."/>
            <person name="Taoka A."/>
            <person name="Kobayashi H."/>
            <person name="Maekawa T."/>
        </authorList>
    </citation>
    <scope>NUCLEOTIDE SEQUENCE [LARGE SCALE GENOMIC DNA]</scope>
    <source>
        <strain evidence="2 3">FCR-1</strain>
    </source>
</reference>
<dbReference type="EC" id="1.1.1.281" evidence="2"/>
<dbReference type="PANTHER" id="PTHR43000">
    <property type="entry name" value="DTDP-D-GLUCOSE 4,6-DEHYDRATASE-RELATED"/>
    <property type="match status" value="1"/>
</dbReference>
<dbReference type="EMBL" id="BAAFGK010000004">
    <property type="protein sequence ID" value="GAB0058330.1"/>
    <property type="molecule type" value="Genomic_DNA"/>
</dbReference>
<dbReference type="Gene3D" id="3.40.50.720">
    <property type="entry name" value="NAD(P)-binding Rossmann-like Domain"/>
    <property type="match status" value="1"/>
</dbReference>
<evidence type="ECO:0000313" key="3">
    <source>
        <dbReference type="Proteomes" id="UP001628193"/>
    </source>
</evidence>
<dbReference type="InterPro" id="IPR016040">
    <property type="entry name" value="NAD(P)-bd_dom"/>
</dbReference>
<proteinExistence type="predicted"/>
<feature type="domain" description="NAD(P)-binding" evidence="1">
    <location>
        <begin position="33"/>
        <end position="287"/>
    </location>
</feature>
<dbReference type="Gene3D" id="3.90.25.10">
    <property type="entry name" value="UDP-galactose 4-epimerase, domain 1"/>
    <property type="match status" value="1"/>
</dbReference>
<dbReference type="GO" id="GO:0033705">
    <property type="term" value="F:GDP-4-dehydro-6-deoxy-D-mannose reductase activity"/>
    <property type="evidence" value="ECO:0007669"/>
    <property type="project" value="UniProtKB-EC"/>
</dbReference>
<organism evidence="2 3">
    <name type="scientific">Candidatus Magnetaquiglobus chichijimensis</name>
    <dbReference type="NCBI Taxonomy" id="3141448"/>
    <lineage>
        <taxon>Bacteria</taxon>
        <taxon>Pseudomonadati</taxon>
        <taxon>Pseudomonadota</taxon>
        <taxon>Magnetococcia</taxon>
        <taxon>Magnetococcales</taxon>
        <taxon>Candidatus Magnetaquicoccaceae</taxon>
        <taxon>Candidatus Magnetaquiglobus</taxon>
    </lineage>
</organism>
<evidence type="ECO:0000313" key="2">
    <source>
        <dbReference type="EMBL" id="GAB0058330.1"/>
    </source>
</evidence>
<protein>
    <submittedName>
        <fullName evidence="2">GDP-6-deoxy-D-mannose reductase</fullName>
        <ecNumber evidence="2">1.1.1.281</ecNumber>
    </submittedName>
</protein>
<dbReference type="InterPro" id="IPR036291">
    <property type="entry name" value="NAD(P)-bd_dom_sf"/>
</dbReference>
<keyword evidence="3" id="KW-1185">Reference proteome</keyword>
<evidence type="ECO:0000259" key="1">
    <source>
        <dbReference type="Pfam" id="PF16363"/>
    </source>
</evidence>
<dbReference type="RefSeq" id="WP_420906005.1">
    <property type="nucleotide sequence ID" value="NZ_BAAFGK010000004.1"/>
</dbReference>
<gene>
    <name evidence="2" type="primary">rmd_2</name>
    <name evidence="2" type="ORF">SIID45300_02678</name>
</gene>
<accession>A0ABQ0CBV0</accession>
<dbReference type="Proteomes" id="UP001628193">
    <property type="component" value="Unassembled WGS sequence"/>
</dbReference>
<sequence>MRKLLLIGGTGFVGSHMAQYCSGRFDVVTTGREVDVRDAGQLQAVIARARPDDVVHLAAVTTLKESFENPRATYDINFGGTLNLLMALRNSGFAGRFLFVSSSEVYGHLGEFDLPVNETRLARPLSPYAVSKIASESLCYQWSQSEKFKIVVARPFNHIGPGQSERFAIADFGRQITMIKLGLALPVIRVGDIETTRDFTDVRDIVSSYERLLNLGQNGETYNVCSGSERSIRSLIERMCQLAGVSVEIQTDSERFRLSEQRRVRGDNGKIMKATGWSAAYSMDQTLTAILDDWVARLGTHAS</sequence>
<reference evidence="2 3" key="1">
    <citation type="submission" date="2024-05" db="EMBL/GenBank/DDBJ databases">
        <authorList>
            <consortium name="Candidatus Magnetaquicoccaceae bacterium FCR-1 genome sequencing consortium"/>
            <person name="Shimoshige H."/>
            <person name="Shimamura S."/>
            <person name="Taoka A."/>
            <person name="Kobayashi H."/>
            <person name="Maekawa T."/>
        </authorList>
    </citation>
    <scope>NUCLEOTIDE SEQUENCE [LARGE SCALE GENOMIC DNA]</scope>
    <source>
        <strain evidence="2 3">FCR-1</strain>
    </source>
</reference>
<dbReference type="SUPFAM" id="SSF51735">
    <property type="entry name" value="NAD(P)-binding Rossmann-fold domains"/>
    <property type="match status" value="1"/>
</dbReference>
<dbReference type="Pfam" id="PF16363">
    <property type="entry name" value="GDP_Man_Dehyd"/>
    <property type="match status" value="1"/>
</dbReference>
<keyword evidence="2" id="KW-0560">Oxidoreductase</keyword>
<comment type="caution">
    <text evidence="2">The sequence shown here is derived from an EMBL/GenBank/DDBJ whole genome shotgun (WGS) entry which is preliminary data.</text>
</comment>
<dbReference type="PROSITE" id="PS00061">
    <property type="entry name" value="ADH_SHORT"/>
    <property type="match status" value="1"/>
</dbReference>